<reference evidence="4 5" key="1">
    <citation type="submission" date="2021-02" db="EMBL/GenBank/DDBJ databases">
        <title>Activity-based single-cell genomes from oceanic crustal fluid captures similar information to metagenomic and metatranscriptomic surveys with orders of magnitude less sampling.</title>
        <authorList>
            <person name="D'Angelo T.S."/>
            <person name="Orcutt B.N."/>
        </authorList>
    </citation>
    <scope>NUCLEOTIDE SEQUENCE [LARGE SCALE GENOMIC DNA]</scope>
    <source>
        <strain evidence="4">AH-315-G07</strain>
    </source>
</reference>
<dbReference type="GO" id="GO:0008743">
    <property type="term" value="F:L-threonine 3-dehydrogenase activity"/>
    <property type="evidence" value="ECO:0007669"/>
    <property type="project" value="UniProtKB-EC"/>
</dbReference>
<dbReference type="InterPro" id="IPR013149">
    <property type="entry name" value="ADH-like_C"/>
</dbReference>
<evidence type="ECO:0000313" key="5">
    <source>
        <dbReference type="Proteomes" id="UP000722121"/>
    </source>
</evidence>
<keyword evidence="5" id="KW-1185">Reference proteome</keyword>
<dbReference type="InterPro" id="IPR013154">
    <property type="entry name" value="ADH-like_N"/>
</dbReference>
<dbReference type="Proteomes" id="UP000722121">
    <property type="component" value="Unassembled WGS sequence"/>
</dbReference>
<protein>
    <submittedName>
        <fullName evidence="4">L-threonine 3-dehydrogenase</fullName>
        <ecNumber evidence="4">1.1.1.103</ecNumber>
    </submittedName>
</protein>
<proteinExistence type="predicted"/>
<comment type="caution">
    <text evidence="4">The sequence shown here is derived from an EMBL/GenBank/DDBJ whole genome shotgun (WGS) entry which is preliminary data.</text>
</comment>
<feature type="domain" description="Alcohol dehydrogenase-like C-terminal" evidence="2">
    <location>
        <begin position="174"/>
        <end position="302"/>
    </location>
</feature>
<feature type="domain" description="Alcohol dehydrogenase-like N-terminal" evidence="3">
    <location>
        <begin position="25"/>
        <end position="134"/>
    </location>
</feature>
<evidence type="ECO:0000256" key="1">
    <source>
        <dbReference type="ARBA" id="ARBA00023002"/>
    </source>
</evidence>
<dbReference type="SUPFAM" id="SSF51735">
    <property type="entry name" value="NAD(P)-binding Rossmann-fold domains"/>
    <property type="match status" value="1"/>
</dbReference>
<dbReference type="Pfam" id="PF00107">
    <property type="entry name" value="ADH_zinc_N"/>
    <property type="match status" value="1"/>
</dbReference>
<name>A0ABS3ATK5_9BACT</name>
<dbReference type="EC" id="1.1.1.103" evidence="4"/>
<dbReference type="PANTHER" id="PTHR43401">
    <property type="entry name" value="L-THREONINE 3-DEHYDROGENASE"/>
    <property type="match status" value="1"/>
</dbReference>
<accession>A0ABS3ATK5</accession>
<dbReference type="PANTHER" id="PTHR43401:SF2">
    <property type="entry name" value="L-THREONINE 3-DEHYDROGENASE"/>
    <property type="match status" value="1"/>
</dbReference>
<evidence type="ECO:0000313" key="4">
    <source>
        <dbReference type="EMBL" id="MBN4066968.1"/>
    </source>
</evidence>
<gene>
    <name evidence="4" type="primary">tdh</name>
    <name evidence="4" type="ORF">JYU14_02680</name>
</gene>
<dbReference type="Gene3D" id="3.90.180.10">
    <property type="entry name" value="Medium-chain alcohol dehydrogenases, catalytic domain"/>
    <property type="match status" value="1"/>
</dbReference>
<organism evidence="4 5">
    <name type="scientific">Simkania negevensis</name>
    <dbReference type="NCBI Taxonomy" id="83561"/>
    <lineage>
        <taxon>Bacteria</taxon>
        <taxon>Pseudomonadati</taxon>
        <taxon>Chlamydiota</taxon>
        <taxon>Chlamydiia</taxon>
        <taxon>Parachlamydiales</taxon>
        <taxon>Simkaniaceae</taxon>
        <taxon>Simkania</taxon>
    </lineage>
</organism>
<dbReference type="Pfam" id="PF08240">
    <property type="entry name" value="ADH_N"/>
    <property type="match status" value="1"/>
</dbReference>
<sequence>MKAIVKSKAAKGLWLEELPLPELTDRDVLVKIKKSAICGTDLHIYEWDEWARKNVIPGTVIGHEYLGTIVEMGRAATRFKIGDRVSGEGHITCGFCKNCRTGNRHFCQHNRTVGIHRAGCFADYLVVPEENIYLLEGHINDDLGAIMDPFGNATHCVRMFDTSDNDVLITGAGPIGVMAVAIAKHLGARHVVITDVVDYRLELARKLGATRAVHVGRESLTDVMKELGIVEGFEVGCEMSGAPQALQDIINKACYGSKIALLGLLPKNTSIDWFQVIEKGLTLQGIYGRQIFNTWFQMDRMVQTGLNINPVITHRLPADKFQEGFDLMLSKECGKVILNWE</sequence>
<dbReference type="InterPro" id="IPR050129">
    <property type="entry name" value="Zn_alcohol_dh"/>
</dbReference>
<dbReference type="InterPro" id="IPR036291">
    <property type="entry name" value="NAD(P)-bd_dom_sf"/>
</dbReference>
<evidence type="ECO:0000259" key="3">
    <source>
        <dbReference type="Pfam" id="PF08240"/>
    </source>
</evidence>
<dbReference type="SUPFAM" id="SSF50129">
    <property type="entry name" value="GroES-like"/>
    <property type="match status" value="1"/>
</dbReference>
<dbReference type="InterPro" id="IPR011032">
    <property type="entry name" value="GroES-like_sf"/>
</dbReference>
<evidence type="ECO:0000259" key="2">
    <source>
        <dbReference type="Pfam" id="PF00107"/>
    </source>
</evidence>
<dbReference type="NCBIfam" id="NF003808">
    <property type="entry name" value="PRK05396.1"/>
    <property type="match status" value="1"/>
</dbReference>
<dbReference type="EMBL" id="JAFITR010000044">
    <property type="protein sequence ID" value="MBN4066968.1"/>
    <property type="molecule type" value="Genomic_DNA"/>
</dbReference>
<keyword evidence="1 4" id="KW-0560">Oxidoreductase</keyword>
<dbReference type="Gene3D" id="3.40.50.720">
    <property type="entry name" value="NAD(P)-binding Rossmann-like Domain"/>
    <property type="match status" value="1"/>
</dbReference>